<evidence type="ECO:0000259" key="4">
    <source>
        <dbReference type="Pfam" id="PF25917"/>
    </source>
</evidence>
<dbReference type="PANTHER" id="PTHR30469">
    <property type="entry name" value="MULTIDRUG RESISTANCE PROTEIN MDTA"/>
    <property type="match status" value="1"/>
</dbReference>
<dbReference type="Gene3D" id="2.40.50.100">
    <property type="match status" value="1"/>
</dbReference>
<keyword evidence="3" id="KW-0472">Membrane</keyword>
<dbReference type="NCBIfam" id="TIGR01730">
    <property type="entry name" value="RND_mfp"/>
    <property type="match status" value="1"/>
</dbReference>
<comment type="similarity">
    <text evidence="1">Belongs to the membrane fusion protein (MFP) (TC 8.A.1) family.</text>
</comment>
<keyword evidence="8" id="KW-1185">Reference proteome</keyword>
<gene>
    <name evidence="7" type="ORF">ACFPN1_08975</name>
</gene>
<keyword evidence="3" id="KW-1133">Transmembrane helix</keyword>
<feature type="coiled-coil region" evidence="2">
    <location>
        <begin position="131"/>
        <end position="189"/>
    </location>
</feature>
<keyword evidence="3" id="KW-0812">Transmembrane</keyword>
<evidence type="ECO:0000313" key="7">
    <source>
        <dbReference type="EMBL" id="MFC5570189.1"/>
    </source>
</evidence>
<dbReference type="InterPro" id="IPR006143">
    <property type="entry name" value="RND_pump_MFP"/>
</dbReference>
<evidence type="ECO:0000256" key="3">
    <source>
        <dbReference type="SAM" id="Phobius"/>
    </source>
</evidence>
<keyword evidence="2" id="KW-0175">Coiled coil</keyword>
<dbReference type="InterPro" id="IPR058637">
    <property type="entry name" value="YknX-like_C"/>
</dbReference>
<dbReference type="InterPro" id="IPR058792">
    <property type="entry name" value="Beta-barrel_RND_2"/>
</dbReference>
<feature type="domain" description="YknX-like C-terminal permuted SH3-like" evidence="6">
    <location>
        <begin position="341"/>
        <end position="405"/>
    </location>
</feature>
<dbReference type="Gene3D" id="2.40.30.170">
    <property type="match status" value="1"/>
</dbReference>
<dbReference type="Gene3D" id="1.10.287.470">
    <property type="entry name" value="Helix hairpin bin"/>
    <property type="match status" value="1"/>
</dbReference>
<dbReference type="Pfam" id="PF25989">
    <property type="entry name" value="YknX_C"/>
    <property type="match status" value="1"/>
</dbReference>
<evidence type="ECO:0000259" key="5">
    <source>
        <dbReference type="Pfam" id="PF25954"/>
    </source>
</evidence>
<evidence type="ECO:0000256" key="1">
    <source>
        <dbReference type="ARBA" id="ARBA00009477"/>
    </source>
</evidence>
<dbReference type="PANTHER" id="PTHR30469:SF38">
    <property type="entry name" value="HLYD FAMILY SECRETION PROTEIN"/>
    <property type="match status" value="1"/>
</dbReference>
<feature type="transmembrane region" description="Helical" evidence="3">
    <location>
        <begin position="26"/>
        <end position="47"/>
    </location>
</feature>
<dbReference type="InterPro" id="IPR058625">
    <property type="entry name" value="MdtA-like_BSH"/>
</dbReference>
<dbReference type="Gene3D" id="2.40.420.20">
    <property type="match status" value="1"/>
</dbReference>
<sequence>MNNSDLLKELRIDRSTPPPAPSRTGLWIGLGIAGAMVALALGVWAVLGRSDAIEVKTAEVTALGNAGGSASVLDATGYVVARRMATVSAKITGKVREVLIEEGQRVEAGQVMATLDPIDADAQRDLAASQLAAARSEIAAVQAQLKEAEANANRLSGLAQQQLVSKSQYDQAIAERDALRAGLQTAQRNAQVANDGLRIAAQGVDNTIVRAPFAGVVIAKAAQPGEIVSPLSAGGGFTRTGIGTIVDMDSLEVEVEVGEAFIGRVHPKMPVEATLNAYPDWKIPAEVIAIIPAADRGKATVKVRVALKQKDARIVPDMGVRVAFLEAARPATTVRPGVLAPAAAIVQREGKDIAFVVADGKAQQREVSLGRTLGEDREVLAGLAGGDTVVIDPPQKLADGARVQVAREESGDAANND</sequence>
<evidence type="ECO:0000256" key="2">
    <source>
        <dbReference type="SAM" id="Coils"/>
    </source>
</evidence>
<protein>
    <submittedName>
        <fullName evidence="7">Efflux RND transporter periplasmic adaptor subunit</fullName>
    </submittedName>
</protein>
<accession>A0ABW0SMH3</accession>
<proteinExistence type="inferred from homology"/>
<organism evidence="7 8">
    <name type="scientific">Lysobacter yangpyeongensis</name>
    <dbReference type="NCBI Taxonomy" id="346182"/>
    <lineage>
        <taxon>Bacteria</taxon>
        <taxon>Pseudomonadati</taxon>
        <taxon>Pseudomonadota</taxon>
        <taxon>Gammaproteobacteria</taxon>
        <taxon>Lysobacterales</taxon>
        <taxon>Lysobacteraceae</taxon>
        <taxon>Lysobacter</taxon>
    </lineage>
</organism>
<feature type="domain" description="CusB-like beta-barrel" evidence="5">
    <location>
        <begin position="253"/>
        <end position="325"/>
    </location>
</feature>
<evidence type="ECO:0000313" key="8">
    <source>
        <dbReference type="Proteomes" id="UP001596036"/>
    </source>
</evidence>
<feature type="domain" description="Multidrug resistance protein MdtA-like barrel-sandwich hybrid" evidence="4">
    <location>
        <begin position="83"/>
        <end position="229"/>
    </location>
</feature>
<comment type="caution">
    <text evidence="7">The sequence shown here is derived from an EMBL/GenBank/DDBJ whole genome shotgun (WGS) entry which is preliminary data.</text>
</comment>
<name>A0ABW0SMH3_9GAMM</name>
<reference evidence="8" key="1">
    <citation type="journal article" date="2019" name="Int. J. Syst. Evol. Microbiol.">
        <title>The Global Catalogue of Microorganisms (GCM) 10K type strain sequencing project: providing services to taxonomists for standard genome sequencing and annotation.</title>
        <authorList>
            <consortium name="The Broad Institute Genomics Platform"/>
            <consortium name="The Broad Institute Genome Sequencing Center for Infectious Disease"/>
            <person name="Wu L."/>
            <person name="Ma J."/>
        </authorList>
    </citation>
    <scope>NUCLEOTIDE SEQUENCE [LARGE SCALE GENOMIC DNA]</scope>
    <source>
        <strain evidence="8">KACC 11407</strain>
    </source>
</reference>
<dbReference type="Pfam" id="PF25954">
    <property type="entry name" value="Beta-barrel_RND_2"/>
    <property type="match status" value="1"/>
</dbReference>
<dbReference type="Proteomes" id="UP001596036">
    <property type="component" value="Unassembled WGS sequence"/>
</dbReference>
<dbReference type="RefSeq" id="WP_386754545.1">
    <property type="nucleotide sequence ID" value="NZ_JBHSNM010000002.1"/>
</dbReference>
<dbReference type="EMBL" id="JBHSNM010000002">
    <property type="protein sequence ID" value="MFC5570189.1"/>
    <property type="molecule type" value="Genomic_DNA"/>
</dbReference>
<evidence type="ECO:0000259" key="6">
    <source>
        <dbReference type="Pfam" id="PF25989"/>
    </source>
</evidence>
<dbReference type="Pfam" id="PF25917">
    <property type="entry name" value="BSH_RND"/>
    <property type="match status" value="1"/>
</dbReference>
<dbReference type="SUPFAM" id="SSF111369">
    <property type="entry name" value="HlyD-like secretion proteins"/>
    <property type="match status" value="1"/>
</dbReference>